<sequence>MDCGGPPLESPIVQEANRVNKMFQMENTNPCRLFHKLITFYLSLLRRVTTISTVVVDSSSNTAVERTFSEMNLIKTKLRNRMKDSLLENILRILAFMQRHGICCHQFEPTREMLALFSTDMYDKDQVGEGSQSVQTKDIGNCK</sequence>
<evidence type="ECO:0000313" key="2">
    <source>
        <dbReference type="Proteomes" id="UP000314294"/>
    </source>
</evidence>
<reference evidence="1 2" key="1">
    <citation type="submission" date="2019-03" db="EMBL/GenBank/DDBJ databases">
        <title>First draft genome of Liparis tanakae, snailfish: a comprehensive survey of snailfish specific genes.</title>
        <authorList>
            <person name="Kim W."/>
            <person name="Song I."/>
            <person name="Jeong J.-H."/>
            <person name="Kim D."/>
            <person name="Kim S."/>
            <person name="Ryu S."/>
            <person name="Song J.Y."/>
            <person name="Lee S.K."/>
        </authorList>
    </citation>
    <scope>NUCLEOTIDE SEQUENCE [LARGE SCALE GENOMIC DNA]</scope>
    <source>
        <tissue evidence="1">Muscle</tissue>
    </source>
</reference>
<dbReference type="OrthoDB" id="6508505at2759"/>
<name>A0A4Z2FD40_9TELE</name>
<accession>A0A4Z2FD40</accession>
<dbReference type="Proteomes" id="UP000314294">
    <property type="component" value="Unassembled WGS sequence"/>
</dbReference>
<comment type="caution">
    <text evidence="1">The sequence shown here is derived from an EMBL/GenBank/DDBJ whole genome shotgun (WGS) entry which is preliminary data.</text>
</comment>
<keyword evidence="2" id="KW-1185">Reference proteome</keyword>
<organism evidence="1 2">
    <name type="scientific">Liparis tanakae</name>
    <name type="common">Tanaka's snailfish</name>
    <dbReference type="NCBI Taxonomy" id="230148"/>
    <lineage>
        <taxon>Eukaryota</taxon>
        <taxon>Metazoa</taxon>
        <taxon>Chordata</taxon>
        <taxon>Craniata</taxon>
        <taxon>Vertebrata</taxon>
        <taxon>Euteleostomi</taxon>
        <taxon>Actinopterygii</taxon>
        <taxon>Neopterygii</taxon>
        <taxon>Teleostei</taxon>
        <taxon>Neoteleostei</taxon>
        <taxon>Acanthomorphata</taxon>
        <taxon>Eupercaria</taxon>
        <taxon>Perciformes</taxon>
        <taxon>Cottioidei</taxon>
        <taxon>Cottales</taxon>
        <taxon>Liparidae</taxon>
        <taxon>Liparis</taxon>
    </lineage>
</organism>
<evidence type="ECO:0008006" key="3">
    <source>
        <dbReference type="Google" id="ProtNLM"/>
    </source>
</evidence>
<gene>
    <name evidence="1" type="ORF">EYF80_051146</name>
</gene>
<dbReference type="EMBL" id="SRLO01001349">
    <property type="protein sequence ID" value="TNN38693.1"/>
    <property type="molecule type" value="Genomic_DNA"/>
</dbReference>
<protein>
    <recommendedName>
        <fullName evidence="3">HAT C-terminal dimerisation domain-containing protein</fullName>
    </recommendedName>
</protein>
<proteinExistence type="predicted"/>
<evidence type="ECO:0000313" key="1">
    <source>
        <dbReference type="EMBL" id="TNN38693.1"/>
    </source>
</evidence>
<dbReference type="AlphaFoldDB" id="A0A4Z2FD40"/>